<proteinExistence type="predicted"/>
<evidence type="ECO:0000259" key="1">
    <source>
        <dbReference type="Pfam" id="PF18756"/>
    </source>
</evidence>
<reference evidence="2 3" key="1">
    <citation type="submission" date="2019-05" db="EMBL/GenBank/DDBJ databases">
        <authorList>
            <consortium name="Pathogen Informatics"/>
        </authorList>
    </citation>
    <scope>NUCLEOTIDE SEQUENCE [LARGE SCALE GENOMIC DNA]</scope>
    <source>
        <strain evidence="2 3">NCTC7982</strain>
    </source>
</reference>
<gene>
    <name evidence="2" type="ORF">NCTC7982_01980</name>
</gene>
<dbReference type="AlphaFoldDB" id="A0A9X9QRI8"/>
<evidence type="ECO:0000313" key="3">
    <source>
        <dbReference type="Proteomes" id="UP000373301"/>
    </source>
</evidence>
<dbReference type="EMBL" id="CABEIM010000003">
    <property type="protein sequence ID" value="VTS85944.1"/>
    <property type="molecule type" value="Genomic_DNA"/>
</dbReference>
<dbReference type="InterPro" id="IPR040613">
    <property type="entry name" value="Nmad4"/>
</dbReference>
<comment type="caution">
    <text evidence="2">The sequence shown here is derived from an EMBL/GenBank/DDBJ whole genome shotgun (WGS) entry which is preliminary data.</text>
</comment>
<organism evidence="2 3">
    <name type="scientific">Streptococcus dysgalactiae</name>
    <dbReference type="NCBI Taxonomy" id="1334"/>
    <lineage>
        <taxon>Bacteria</taxon>
        <taxon>Bacillati</taxon>
        <taxon>Bacillota</taxon>
        <taxon>Bacilli</taxon>
        <taxon>Lactobacillales</taxon>
        <taxon>Streptococcaceae</taxon>
        <taxon>Streptococcus</taxon>
    </lineage>
</organism>
<dbReference type="RefSeq" id="WP_000211844.1">
    <property type="nucleotide sequence ID" value="NZ_CABEIM010000003.1"/>
</dbReference>
<dbReference type="Pfam" id="PF18756">
    <property type="entry name" value="Nmad4"/>
    <property type="match status" value="1"/>
</dbReference>
<name>A0A9X9QRI8_STRDY</name>
<dbReference type="Proteomes" id="UP000373301">
    <property type="component" value="Unassembled WGS sequence"/>
</dbReference>
<evidence type="ECO:0000313" key="2">
    <source>
        <dbReference type="EMBL" id="VTS85944.1"/>
    </source>
</evidence>
<sequence>MTTQTTLENAYSLYPATASIVPFKSWLIIAYQSYKGVNLHIFETVESLDEFSKEERRFNLIIDSEETFQDQGHAVKWAFETLGA</sequence>
<protein>
    <recommendedName>
        <fullName evidence="1">Nucleotide modification associated domain-containing protein</fullName>
    </recommendedName>
</protein>
<accession>A0A9X9QRI8</accession>
<feature type="domain" description="Nucleotide modification associated" evidence="1">
    <location>
        <begin position="1"/>
        <end position="81"/>
    </location>
</feature>